<evidence type="ECO:0000313" key="3">
    <source>
        <dbReference type="EMBL" id="KAK7084416.1"/>
    </source>
</evidence>
<keyword evidence="2" id="KW-0732">Signal</keyword>
<evidence type="ECO:0000313" key="4">
    <source>
        <dbReference type="Proteomes" id="UP001381693"/>
    </source>
</evidence>
<protein>
    <submittedName>
        <fullName evidence="3">Uncharacterized protein</fullName>
    </submittedName>
</protein>
<gene>
    <name evidence="3" type="ORF">SK128_007427</name>
</gene>
<evidence type="ECO:0000256" key="1">
    <source>
        <dbReference type="SAM" id="MobiDB-lite"/>
    </source>
</evidence>
<dbReference type="AlphaFoldDB" id="A0AAN8XKD5"/>
<reference evidence="3 4" key="1">
    <citation type="submission" date="2023-11" db="EMBL/GenBank/DDBJ databases">
        <title>Halocaridina rubra genome assembly.</title>
        <authorList>
            <person name="Smith C."/>
        </authorList>
    </citation>
    <scope>NUCLEOTIDE SEQUENCE [LARGE SCALE GENOMIC DNA]</scope>
    <source>
        <strain evidence="3">EP-1</strain>
        <tissue evidence="3">Whole</tissue>
    </source>
</reference>
<organism evidence="3 4">
    <name type="scientific">Halocaridina rubra</name>
    <name type="common">Hawaiian red shrimp</name>
    <dbReference type="NCBI Taxonomy" id="373956"/>
    <lineage>
        <taxon>Eukaryota</taxon>
        <taxon>Metazoa</taxon>
        <taxon>Ecdysozoa</taxon>
        <taxon>Arthropoda</taxon>
        <taxon>Crustacea</taxon>
        <taxon>Multicrustacea</taxon>
        <taxon>Malacostraca</taxon>
        <taxon>Eumalacostraca</taxon>
        <taxon>Eucarida</taxon>
        <taxon>Decapoda</taxon>
        <taxon>Pleocyemata</taxon>
        <taxon>Caridea</taxon>
        <taxon>Atyoidea</taxon>
        <taxon>Atyidae</taxon>
        <taxon>Halocaridina</taxon>
    </lineage>
</organism>
<evidence type="ECO:0000256" key="2">
    <source>
        <dbReference type="SAM" id="SignalP"/>
    </source>
</evidence>
<dbReference type="Proteomes" id="UP001381693">
    <property type="component" value="Unassembled WGS sequence"/>
</dbReference>
<feature type="chain" id="PRO_5042886666" evidence="2">
    <location>
        <begin position="20"/>
        <end position="115"/>
    </location>
</feature>
<dbReference type="EMBL" id="JAXCGZ010002103">
    <property type="protein sequence ID" value="KAK7084416.1"/>
    <property type="molecule type" value="Genomic_DNA"/>
</dbReference>
<name>A0AAN8XKD5_HALRR</name>
<feature type="region of interest" description="Disordered" evidence="1">
    <location>
        <begin position="50"/>
        <end position="80"/>
    </location>
</feature>
<feature type="signal peptide" evidence="2">
    <location>
        <begin position="1"/>
        <end position="19"/>
    </location>
</feature>
<proteinExistence type="predicted"/>
<sequence length="115" mass="12653">MKRIICFILLSSLLIFGECRPGETATDVLSEEELAQLISENFRNIFATTSPSPFRRRSGGYGKRSVPDEEAVGGVEDGRSLPEDKQTLQLLLPQIIPIEGSVVRSGRRRSGGYGK</sequence>
<keyword evidence="4" id="KW-1185">Reference proteome</keyword>
<comment type="caution">
    <text evidence="3">The sequence shown here is derived from an EMBL/GenBank/DDBJ whole genome shotgun (WGS) entry which is preliminary data.</text>
</comment>
<accession>A0AAN8XKD5</accession>